<evidence type="ECO:0000256" key="8">
    <source>
        <dbReference type="SAM" id="Phobius"/>
    </source>
</evidence>
<comment type="caution">
    <text evidence="9">The sequence shown here is derived from an EMBL/GenBank/DDBJ whole genome shotgun (WGS) entry which is preliminary data.</text>
</comment>
<feature type="transmembrane region" description="Helical" evidence="8">
    <location>
        <begin position="501"/>
        <end position="518"/>
    </location>
</feature>
<dbReference type="InterPro" id="IPR004299">
    <property type="entry name" value="MBOAT_fam"/>
</dbReference>
<comment type="subcellular location">
    <subcellularLocation>
        <location evidence="1">Cell membrane</location>
        <topology evidence="1">Multi-pass membrane protein</topology>
    </subcellularLocation>
</comment>
<evidence type="ECO:0000256" key="1">
    <source>
        <dbReference type="ARBA" id="ARBA00004651"/>
    </source>
</evidence>
<keyword evidence="4 8" id="KW-0812">Transmembrane</keyword>
<dbReference type="InterPro" id="IPR051085">
    <property type="entry name" value="MB_O-acyltransferase"/>
</dbReference>
<dbReference type="Proteomes" id="UP000261231">
    <property type="component" value="Unassembled WGS sequence"/>
</dbReference>
<evidence type="ECO:0000313" key="10">
    <source>
        <dbReference type="Proteomes" id="UP000261231"/>
    </source>
</evidence>
<dbReference type="InterPro" id="IPR028362">
    <property type="entry name" value="AlgI"/>
</dbReference>
<feature type="transmembrane region" description="Helical" evidence="8">
    <location>
        <begin position="367"/>
        <end position="390"/>
    </location>
</feature>
<feature type="transmembrane region" description="Helical" evidence="8">
    <location>
        <begin position="411"/>
        <end position="434"/>
    </location>
</feature>
<dbReference type="GO" id="GO:0005886">
    <property type="term" value="C:plasma membrane"/>
    <property type="evidence" value="ECO:0007669"/>
    <property type="project" value="UniProtKB-SubCell"/>
</dbReference>
<organism evidence="9 10">
    <name type="scientific">Coprococcus catus</name>
    <dbReference type="NCBI Taxonomy" id="116085"/>
    <lineage>
        <taxon>Bacteria</taxon>
        <taxon>Bacillati</taxon>
        <taxon>Bacillota</taxon>
        <taxon>Clostridia</taxon>
        <taxon>Lachnospirales</taxon>
        <taxon>Lachnospiraceae</taxon>
        <taxon>Coprococcus</taxon>
    </lineage>
</organism>
<evidence type="ECO:0000256" key="2">
    <source>
        <dbReference type="ARBA" id="ARBA00010323"/>
    </source>
</evidence>
<dbReference type="OrthoDB" id="9805788at2"/>
<dbReference type="PIRSF" id="PIRSF500217">
    <property type="entry name" value="AlgI"/>
    <property type="match status" value="1"/>
</dbReference>
<feature type="transmembrane region" description="Helical" evidence="8">
    <location>
        <begin position="342"/>
        <end position="361"/>
    </location>
</feature>
<proteinExistence type="inferred from homology"/>
<accession>A0A3E2XMZ4</accession>
<evidence type="ECO:0000256" key="6">
    <source>
        <dbReference type="ARBA" id="ARBA00023136"/>
    </source>
</evidence>
<dbReference type="GO" id="GO:0016746">
    <property type="term" value="F:acyltransferase activity"/>
    <property type="evidence" value="ECO:0007669"/>
    <property type="project" value="UniProtKB-KW"/>
</dbReference>
<keyword evidence="3 7" id="KW-1003">Cell membrane</keyword>
<evidence type="ECO:0000256" key="3">
    <source>
        <dbReference type="ARBA" id="ARBA00022475"/>
    </source>
</evidence>
<dbReference type="InterPro" id="IPR024194">
    <property type="entry name" value="Ac/AlaTfrase_AlgI/DltB"/>
</dbReference>
<reference evidence="9 10" key="1">
    <citation type="submission" date="2018-08" db="EMBL/GenBank/DDBJ databases">
        <title>A genome reference for cultivated species of the human gut microbiota.</title>
        <authorList>
            <person name="Zou Y."/>
            <person name="Xue W."/>
            <person name="Luo G."/>
        </authorList>
    </citation>
    <scope>NUCLEOTIDE SEQUENCE [LARGE SCALE GENOMIC DNA]</scope>
    <source>
        <strain evidence="9 10">AM28-39</strain>
    </source>
</reference>
<sequence>MKSYVAPLYLLVFLPAVVFLYNIVPKKLRPVVLLLASYLFFWSISGKLILFLLISTFSIHHFGLWLSSLQEERNRILAETERPKRKAVKAEYIRRQRWVIFLAVCIHIGTLLVLKYTAFFGQNLNSLLALAGADWTWKIPKMVMPIGISFYTMQAMSYILDVYRETLKPDKNIGRLALYMAFFPSMMEGPICRYNDDAVSLWEGRRSSVQNLVFGAERILYGVMKKMVIADRLNIMIKTLYSGYADYDGGMMVVAAIAYTCQLYMEFSGTMDVVIGSAELFGIVLPENFKRPFFSKSISEFWTRWHITLGTWFRDYIFYPISMSKPMKRLTSKARKKIGNHFGPLIAGSIALFVVWLFNGLWHGAGWHYICFGMYHFVLIASANAVEPYTKKLLEKLHIRREEGGYKCFRIVRTALLVCIGELIFRAGSLRIAMRMLKKMFTDFNFRSFTDGTLLNLGMDKYDFLIVAVSVLIVLVISIANEREICIRQKLAEKKVVVRWAVVYGLILFCIIFGAYGMNYTPVDPIYAGF</sequence>
<keyword evidence="10" id="KW-1185">Reference proteome</keyword>
<dbReference type="EMBL" id="QVFD01000004">
    <property type="protein sequence ID" value="RGC48845.1"/>
    <property type="molecule type" value="Genomic_DNA"/>
</dbReference>
<gene>
    <name evidence="9" type="ORF">DW747_06130</name>
</gene>
<evidence type="ECO:0000256" key="4">
    <source>
        <dbReference type="ARBA" id="ARBA00022692"/>
    </source>
</evidence>
<feature type="transmembrane region" description="Helical" evidence="8">
    <location>
        <begin position="98"/>
        <end position="122"/>
    </location>
</feature>
<dbReference type="PIRSF" id="PIRSF016636">
    <property type="entry name" value="AlgI_DltB"/>
    <property type="match status" value="1"/>
</dbReference>
<feature type="transmembrane region" description="Helical" evidence="8">
    <location>
        <begin position="462"/>
        <end position="480"/>
    </location>
</feature>
<protein>
    <submittedName>
        <fullName evidence="9">MBOAT family protein</fullName>
    </submittedName>
</protein>
<evidence type="ECO:0000256" key="7">
    <source>
        <dbReference type="PIRNR" id="PIRNR016636"/>
    </source>
</evidence>
<keyword evidence="7" id="KW-0012">Acyltransferase</keyword>
<keyword evidence="6 7" id="KW-0472">Membrane</keyword>
<keyword evidence="5 8" id="KW-1133">Transmembrane helix</keyword>
<dbReference type="RefSeq" id="WP_117539471.1">
    <property type="nucleotide sequence ID" value="NZ_QVFD01000004.1"/>
</dbReference>
<keyword evidence="7" id="KW-0808">Transferase</keyword>
<dbReference type="Pfam" id="PF03062">
    <property type="entry name" value="MBOAT"/>
    <property type="match status" value="1"/>
</dbReference>
<dbReference type="PANTHER" id="PTHR13285:SF18">
    <property type="entry name" value="PROTEIN-CYSTEINE N-PALMITOYLTRANSFERASE RASP"/>
    <property type="match status" value="1"/>
</dbReference>
<name>A0A3E2XMZ4_9FIRM</name>
<dbReference type="AlphaFoldDB" id="A0A3E2XMZ4"/>
<comment type="similarity">
    <text evidence="2 7">Belongs to the membrane-bound acyltransferase family.</text>
</comment>
<feature type="transmembrane region" description="Helical" evidence="8">
    <location>
        <begin position="7"/>
        <end position="24"/>
    </location>
</feature>
<evidence type="ECO:0000256" key="5">
    <source>
        <dbReference type="ARBA" id="ARBA00022989"/>
    </source>
</evidence>
<evidence type="ECO:0000313" key="9">
    <source>
        <dbReference type="EMBL" id="RGC48845.1"/>
    </source>
</evidence>
<dbReference type="PANTHER" id="PTHR13285">
    <property type="entry name" value="ACYLTRANSFERASE"/>
    <property type="match status" value="1"/>
</dbReference>
<dbReference type="GO" id="GO:0042121">
    <property type="term" value="P:alginic acid biosynthetic process"/>
    <property type="evidence" value="ECO:0007669"/>
    <property type="project" value="InterPro"/>
</dbReference>